<dbReference type="Proteomes" id="UP000054893">
    <property type="component" value="Unassembled WGS sequence"/>
</dbReference>
<evidence type="ECO:0000259" key="1">
    <source>
        <dbReference type="Pfam" id="PF03466"/>
    </source>
</evidence>
<dbReference type="InterPro" id="IPR005119">
    <property type="entry name" value="LysR_subst-bd"/>
</dbReference>
<dbReference type="PANTHER" id="PTHR30427">
    <property type="entry name" value="TRANSCRIPTIONAL ACTIVATOR PROTEIN LYSR"/>
    <property type="match status" value="1"/>
</dbReference>
<reference evidence="2 3" key="1">
    <citation type="submission" date="2016-01" db="EMBL/GenBank/DDBJ databases">
        <authorList>
            <person name="Oliw E.H."/>
        </authorList>
    </citation>
    <scope>NUCLEOTIDE SEQUENCE [LARGE SCALE GENOMIC DNA]</scope>
    <source>
        <strain evidence="2">LMG 22029</strain>
    </source>
</reference>
<name>A0A158HG74_CABSO</name>
<dbReference type="PANTHER" id="PTHR30427:SF1">
    <property type="entry name" value="TRANSCRIPTIONAL ACTIVATOR PROTEIN LYSR"/>
    <property type="match status" value="1"/>
</dbReference>
<gene>
    <name evidence="2" type="ORF">AWB64_04576</name>
</gene>
<feature type="domain" description="LysR substrate-binding" evidence="1">
    <location>
        <begin position="58"/>
        <end position="174"/>
    </location>
</feature>
<dbReference type="Pfam" id="PF03466">
    <property type="entry name" value="LysR_substrate"/>
    <property type="match status" value="1"/>
</dbReference>
<proteinExistence type="predicted"/>
<sequence>MLAKQPIVGAREPEVFDAKKPDMRISYLLDSGVKIDIPIEIKWAGHAEVWDATDSQILTAAEPLLTPALLSSEPIISLGSDSMLRRLIDEAFAKAGVSVVSSVEAMMSAQAALLAHEGLGIAIIDPFTAVAFQHPGLVLKPMQPFVPYDYAMLTAAHNEPSRLAQAFIEIALKRVEAVRQTIEGIYMSAPAPFA</sequence>
<evidence type="ECO:0000313" key="3">
    <source>
        <dbReference type="Proteomes" id="UP000054893"/>
    </source>
</evidence>
<dbReference type="GO" id="GO:0010628">
    <property type="term" value="P:positive regulation of gene expression"/>
    <property type="evidence" value="ECO:0007669"/>
    <property type="project" value="TreeGrafter"/>
</dbReference>
<evidence type="ECO:0000313" key="2">
    <source>
        <dbReference type="EMBL" id="SAL43019.1"/>
    </source>
</evidence>
<dbReference type="EMBL" id="FCOC02000016">
    <property type="protein sequence ID" value="SAL43019.1"/>
    <property type="molecule type" value="Genomic_DNA"/>
</dbReference>
<dbReference type="GO" id="GO:0043565">
    <property type="term" value="F:sequence-specific DNA binding"/>
    <property type="evidence" value="ECO:0007669"/>
    <property type="project" value="TreeGrafter"/>
</dbReference>
<dbReference type="SUPFAM" id="SSF53850">
    <property type="entry name" value="Periplasmic binding protein-like II"/>
    <property type="match status" value="1"/>
</dbReference>
<dbReference type="Gene3D" id="3.40.190.290">
    <property type="match status" value="1"/>
</dbReference>
<accession>A0A158HG74</accession>
<organism evidence="2 3">
    <name type="scientific">Caballeronia sordidicola</name>
    <name type="common">Burkholderia sordidicola</name>
    <dbReference type="NCBI Taxonomy" id="196367"/>
    <lineage>
        <taxon>Bacteria</taxon>
        <taxon>Pseudomonadati</taxon>
        <taxon>Pseudomonadota</taxon>
        <taxon>Betaproteobacteria</taxon>
        <taxon>Burkholderiales</taxon>
        <taxon>Burkholderiaceae</taxon>
        <taxon>Caballeronia</taxon>
    </lineage>
</organism>
<protein>
    <submittedName>
        <fullName evidence="2">LysR family transcriptional regulator</fullName>
    </submittedName>
</protein>
<dbReference type="AlphaFoldDB" id="A0A158HG74"/>